<evidence type="ECO:0000313" key="4">
    <source>
        <dbReference type="Proteomes" id="UP000562984"/>
    </source>
</evidence>
<accession>A0A849A3Q9</accession>
<keyword evidence="2" id="KW-0812">Transmembrane</keyword>
<dbReference type="AlphaFoldDB" id="A0A849A3Q9"/>
<dbReference type="RefSeq" id="WP_171198805.1">
    <property type="nucleotide sequence ID" value="NZ_JABEND010000002.1"/>
</dbReference>
<comment type="caution">
    <text evidence="3">The sequence shown here is derived from an EMBL/GenBank/DDBJ whole genome shotgun (WGS) entry which is preliminary data.</text>
</comment>
<sequence length="121" mass="11690">MASSIGVALLATTLTVRLSAHLGELTAPVDDAARTAASFAAYQDVFWVAAAVAALGVVVSLFVRNSEAAASRGIPAPEPTVPVTPAGTAVPVTPVPGTPVSGTPVSGGKSPAGTALGEATA</sequence>
<name>A0A849A3Q9_9ACTN</name>
<reference evidence="3 4" key="1">
    <citation type="submission" date="2020-05" db="EMBL/GenBank/DDBJ databases">
        <title>Nakamurella sp. DB0629 isolated from air conditioner.</title>
        <authorList>
            <person name="Kim D.H."/>
            <person name="Kim D.-U."/>
        </authorList>
    </citation>
    <scope>NUCLEOTIDE SEQUENCE [LARGE SCALE GENOMIC DNA]</scope>
    <source>
        <strain evidence="3 4">DB0629</strain>
    </source>
</reference>
<feature type="region of interest" description="Disordered" evidence="1">
    <location>
        <begin position="71"/>
        <end position="121"/>
    </location>
</feature>
<evidence type="ECO:0000313" key="3">
    <source>
        <dbReference type="EMBL" id="NNG35195.1"/>
    </source>
</evidence>
<gene>
    <name evidence="3" type="ORF">HKD39_05605</name>
</gene>
<dbReference type="EMBL" id="JABEND010000002">
    <property type="protein sequence ID" value="NNG35195.1"/>
    <property type="molecule type" value="Genomic_DNA"/>
</dbReference>
<organism evidence="3 4">
    <name type="scientific">Nakamurella aerolata</name>
    <dbReference type="NCBI Taxonomy" id="1656892"/>
    <lineage>
        <taxon>Bacteria</taxon>
        <taxon>Bacillati</taxon>
        <taxon>Actinomycetota</taxon>
        <taxon>Actinomycetes</taxon>
        <taxon>Nakamurellales</taxon>
        <taxon>Nakamurellaceae</taxon>
        <taxon>Nakamurella</taxon>
    </lineage>
</organism>
<feature type="compositionally biased region" description="Low complexity" evidence="1">
    <location>
        <begin position="83"/>
        <end position="92"/>
    </location>
</feature>
<evidence type="ECO:0000256" key="2">
    <source>
        <dbReference type="SAM" id="Phobius"/>
    </source>
</evidence>
<feature type="compositionally biased region" description="Low complexity" evidence="1">
    <location>
        <begin position="98"/>
        <end position="108"/>
    </location>
</feature>
<protein>
    <submittedName>
        <fullName evidence="3">Uncharacterized protein</fullName>
    </submittedName>
</protein>
<keyword evidence="2" id="KW-1133">Transmembrane helix</keyword>
<proteinExistence type="predicted"/>
<evidence type="ECO:0000256" key="1">
    <source>
        <dbReference type="SAM" id="MobiDB-lite"/>
    </source>
</evidence>
<keyword evidence="2" id="KW-0472">Membrane</keyword>
<dbReference type="Proteomes" id="UP000562984">
    <property type="component" value="Unassembled WGS sequence"/>
</dbReference>
<feature type="transmembrane region" description="Helical" evidence="2">
    <location>
        <begin position="44"/>
        <end position="63"/>
    </location>
</feature>
<keyword evidence="4" id="KW-1185">Reference proteome</keyword>